<dbReference type="InterPro" id="IPR002327">
    <property type="entry name" value="Cyt_c_1A/1B"/>
</dbReference>
<dbReference type="InterPro" id="IPR036909">
    <property type="entry name" value="Cyt_c-like_dom_sf"/>
</dbReference>
<evidence type="ECO:0000259" key="8">
    <source>
        <dbReference type="PROSITE" id="PS51007"/>
    </source>
</evidence>
<gene>
    <name evidence="9" type="ORF">SAMN05192570_2054</name>
</gene>
<evidence type="ECO:0000313" key="9">
    <source>
        <dbReference type="EMBL" id="SFS70343.1"/>
    </source>
</evidence>
<feature type="signal peptide" evidence="7">
    <location>
        <begin position="1"/>
        <end position="23"/>
    </location>
</feature>
<evidence type="ECO:0000313" key="10">
    <source>
        <dbReference type="Proteomes" id="UP000198788"/>
    </source>
</evidence>
<dbReference type="PROSITE" id="PS51007">
    <property type="entry name" value="CYTC"/>
    <property type="match status" value="1"/>
</dbReference>
<evidence type="ECO:0000256" key="4">
    <source>
        <dbReference type="ARBA" id="ARBA00022982"/>
    </source>
</evidence>
<dbReference type="PROSITE" id="PS51257">
    <property type="entry name" value="PROKAR_LIPOPROTEIN"/>
    <property type="match status" value="1"/>
</dbReference>
<keyword evidence="10" id="KW-1185">Reference proteome</keyword>
<dbReference type="GO" id="GO:0046872">
    <property type="term" value="F:metal ion binding"/>
    <property type="evidence" value="ECO:0007669"/>
    <property type="project" value="UniProtKB-KW"/>
</dbReference>
<dbReference type="RefSeq" id="WP_092309950.1">
    <property type="nucleotide sequence ID" value="NZ_FOZV01000004.1"/>
</dbReference>
<dbReference type="GO" id="GO:0009055">
    <property type="term" value="F:electron transfer activity"/>
    <property type="evidence" value="ECO:0007669"/>
    <property type="project" value="InterPro"/>
</dbReference>
<keyword evidence="4" id="KW-0249">Electron transport</keyword>
<keyword evidence="1" id="KW-0813">Transport</keyword>
<keyword evidence="3 6" id="KW-0479">Metal-binding</keyword>
<feature type="chain" id="PRO_5011470891" evidence="7">
    <location>
        <begin position="24"/>
        <end position="162"/>
    </location>
</feature>
<accession>A0A1I6S053</accession>
<reference evidence="10" key="1">
    <citation type="submission" date="2016-10" db="EMBL/GenBank/DDBJ databases">
        <authorList>
            <person name="Varghese N."/>
            <person name="Submissions S."/>
        </authorList>
    </citation>
    <scope>NUCLEOTIDE SEQUENCE [LARGE SCALE GENOMIC DNA]</scope>
    <source>
        <strain evidence="10">CGMCC 1.10683</strain>
    </source>
</reference>
<dbReference type="OrthoDB" id="9805828at2"/>
<keyword evidence="5 6" id="KW-0408">Iron</keyword>
<proteinExistence type="predicted"/>
<evidence type="ECO:0000256" key="5">
    <source>
        <dbReference type="ARBA" id="ARBA00023004"/>
    </source>
</evidence>
<name>A0A1I6S053_9CAUL</name>
<dbReference type="InterPro" id="IPR009056">
    <property type="entry name" value="Cyt_c-like_dom"/>
</dbReference>
<feature type="domain" description="Cytochrome c" evidence="8">
    <location>
        <begin position="54"/>
        <end position="154"/>
    </location>
</feature>
<dbReference type="AlphaFoldDB" id="A0A1I6S053"/>
<dbReference type="STRING" id="871741.SAMN05192570_2054"/>
<dbReference type="Gene3D" id="1.10.760.10">
    <property type="entry name" value="Cytochrome c-like domain"/>
    <property type="match status" value="1"/>
</dbReference>
<dbReference type="PANTHER" id="PTHR11961">
    <property type="entry name" value="CYTOCHROME C"/>
    <property type="match status" value="1"/>
</dbReference>
<evidence type="ECO:0000256" key="7">
    <source>
        <dbReference type="SAM" id="SignalP"/>
    </source>
</evidence>
<keyword evidence="7" id="KW-0732">Signal</keyword>
<organism evidence="9 10">
    <name type="scientific">Brevundimonas viscosa</name>
    <dbReference type="NCBI Taxonomy" id="871741"/>
    <lineage>
        <taxon>Bacteria</taxon>
        <taxon>Pseudomonadati</taxon>
        <taxon>Pseudomonadota</taxon>
        <taxon>Alphaproteobacteria</taxon>
        <taxon>Caulobacterales</taxon>
        <taxon>Caulobacteraceae</taxon>
        <taxon>Brevundimonas</taxon>
    </lineage>
</organism>
<evidence type="ECO:0000256" key="3">
    <source>
        <dbReference type="ARBA" id="ARBA00022723"/>
    </source>
</evidence>
<sequence>MHRPALAAALLLLTACGDGGGTAAEPSAAPGRPAPTDAEKAALLASLPAPYAGADLDNGRRVFARCRACHTITEGGPNMTGPNLYGVFGREAGDKDGYNYSTALREAEFTWDAERLDHWLENPREFLRGNKMSFPGIADAADRRDLIAFLKVETGYASAPEE</sequence>
<keyword evidence="2 6" id="KW-0349">Heme</keyword>
<dbReference type="EMBL" id="FOZV01000004">
    <property type="protein sequence ID" value="SFS70343.1"/>
    <property type="molecule type" value="Genomic_DNA"/>
</dbReference>
<dbReference type="Pfam" id="PF00034">
    <property type="entry name" value="Cytochrom_C"/>
    <property type="match status" value="1"/>
</dbReference>
<evidence type="ECO:0000256" key="2">
    <source>
        <dbReference type="ARBA" id="ARBA00022617"/>
    </source>
</evidence>
<dbReference type="GO" id="GO:0020037">
    <property type="term" value="F:heme binding"/>
    <property type="evidence" value="ECO:0007669"/>
    <property type="project" value="InterPro"/>
</dbReference>
<evidence type="ECO:0000256" key="1">
    <source>
        <dbReference type="ARBA" id="ARBA00022448"/>
    </source>
</evidence>
<protein>
    <submittedName>
        <fullName evidence="9">Cytochrome c</fullName>
    </submittedName>
</protein>
<dbReference type="PRINTS" id="PR00604">
    <property type="entry name" value="CYTCHRMECIAB"/>
</dbReference>
<dbReference type="SUPFAM" id="SSF46626">
    <property type="entry name" value="Cytochrome c"/>
    <property type="match status" value="1"/>
</dbReference>
<dbReference type="Proteomes" id="UP000198788">
    <property type="component" value="Unassembled WGS sequence"/>
</dbReference>
<evidence type="ECO:0000256" key="6">
    <source>
        <dbReference type="PROSITE-ProRule" id="PRU00433"/>
    </source>
</evidence>